<sequence length="312" mass="33254">MSEPSIPWSQWQDPRSLIAGLQQASERFAEQARQVNAAMVGAAAEVDHHGVRIRALGGRLEGIRIGPELTDTSPVQARDRVLEAWTEAVVSANRGGAAGLAAIADLPGGEAVVSGYRSSLPSGTEEAAERYDQEHPDAVPDPGTTKGADEGGHPMSREILDELLADDDADDEPTSVAALAKELDFDTERTPGDPSQWQANLEAEIAKISAAAADLPQLMEQIRGEAESKLVQIVVNAAGGLVDIRFRGPAMGKLEELNRDLDRVRVEAARDANSKLQEALSDRGWDAPADDPTMALLEAPDDTVDTDDDATR</sequence>
<proteinExistence type="predicted"/>
<feature type="region of interest" description="Disordered" evidence="1">
    <location>
        <begin position="117"/>
        <end position="154"/>
    </location>
</feature>
<accession>A0A9D1GX98</accession>
<evidence type="ECO:0008006" key="4">
    <source>
        <dbReference type="Google" id="ProtNLM"/>
    </source>
</evidence>
<organism evidence="2 3">
    <name type="scientific">Candidatus Avipropionibacterium avicola</name>
    <dbReference type="NCBI Taxonomy" id="2840701"/>
    <lineage>
        <taxon>Bacteria</taxon>
        <taxon>Bacillati</taxon>
        <taxon>Actinomycetota</taxon>
        <taxon>Actinomycetes</taxon>
        <taxon>Propionibacteriales</taxon>
        <taxon>Propionibacteriaceae</taxon>
        <taxon>Propionibacteriaceae incertae sedis</taxon>
        <taxon>Candidatus Avipropionibacterium</taxon>
    </lineage>
</organism>
<evidence type="ECO:0000313" key="2">
    <source>
        <dbReference type="EMBL" id="HIT75104.1"/>
    </source>
</evidence>
<feature type="compositionally biased region" description="Acidic residues" evidence="1">
    <location>
        <begin position="299"/>
        <end position="312"/>
    </location>
</feature>
<dbReference type="AlphaFoldDB" id="A0A9D1GX98"/>
<name>A0A9D1GX98_9ACTN</name>
<feature type="compositionally biased region" description="Basic and acidic residues" evidence="1">
    <location>
        <begin position="127"/>
        <end position="138"/>
    </location>
</feature>
<reference evidence="2" key="1">
    <citation type="submission" date="2020-10" db="EMBL/GenBank/DDBJ databases">
        <authorList>
            <person name="Gilroy R."/>
        </authorList>
    </citation>
    <scope>NUCLEOTIDE SEQUENCE</scope>
    <source>
        <strain evidence="2">ChiGjej1B1-24693</strain>
    </source>
</reference>
<reference evidence="2" key="2">
    <citation type="journal article" date="2021" name="PeerJ">
        <title>Extensive microbial diversity within the chicken gut microbiome revealed by metagenomics and culture.</title>
        <authorList>
            <person name="Gilroy R."/>
            <person name="Ravi A."/>
            <person name="Getino M."/>
            <person name="Pursley I."/>
            <person name="Horton D.L."/>
            <person name="Alikhan N.F."/>
            <person name="Baker D."/>
            <person name="Gharbi K."/>
            <person name="Hall N."/>
            <person name="Watson M."/>
            <person name="Adriaenssens E.M."/>
            <person name="Foster-Nyarko E."/>
            <person name="Jarju S."/>
            <person name="Secka A."/>
            <person name="Antonio M."/>
            <person name="Oren A."/>
            <person name="Chaudhuri R.R."/>
            <person name="La Ragione R."/>
            <person name="Hildebrand F."/>
            <person name="Pallen M.J."/>
        </authorList>
    </citation>
    <scope>NUCLEOTIDE SEQUENCE</scope>
    <source>
        <strain evidence="2">ChiGjej1B1-24693</strain>
    </source>
</reference>
<evidence type="ECO:0000313" key="3">
    <source>
        <dbReference type="Proteomes" id="UP000886842"/>
    </source>
</evidence>
<evidence type="ECO:0000256" key="1">
    <source>
        <dbReference type="SAM" id="MobiDB-lite"/>
    </source>
</evidence>
<dbReference type="EMBL" id="DVLP01000180">
    <property type="protein sequence ID" value="HIT75104.1"/>
    <property type="molecule type" value="Genomic_DNA"/>
</dbReference>
<feature type="region of interest" description="Disordered" evidence="1">
    <location>
        <begin position="275"/>
        <end position="312"/>
    </location>
</feature>
<gene>
    <name evidence="2" type="ORF">IAA98_05940</name>
</gene>
<dbReference type="Proteomes" id="UP000886842">
    <property type="component" value="Unassembled WGS sequence"/>
</dbReference>
<comment type="caution">
    <text evidence="2">The sequence shown here is derived from an EMBL/GenBank/DDBJ whole genome shotgun (WGS) entry which is preliminary data.</text>
</comment>
<protein>
    <recommendedName>
        <fullName evidence="4">YbaB/EbfC DNA-binding family protein</fullName>
    </recommendedName>
</protein>